<dbReference type="Proteomes" id="UP000694548">
    <property type="component" value="Chromosome sgr17"/>
</dbReference>
<name>A0A8C6PYH2_NOTFU</name>
<evidence type="ECO:0000256" key="11">
    <source>
        <dbReference type="ARBA" id="ARBA00083043"/>
    </source>
</evidence>
<dbReference type="PROSITE" id="PS50106">
    <property type="entry name" value="PDZ"/>
    <property type="match status" value="2"/>
</dbReference>
<dbReference type="Gene3D" id="2.30.42.10">
    <property type="match status" value="2"/>
</dbReference>
<evidence type="ECO:0000256" key="4">
    <source>
        <dbReference type="ARBA" id="ARBA00022553"/>
    </source>
</evidence>
<dbReference type="PROSITE" id="PS01179">
    <property type="entry name" value="PID"/>
    <property type="match status" value="1"/>
</dbReference>
<feature type="domain" description="PDZ" evidence="14">
    <location>
        <begin position="496"/>
        <end position="581"/>
    </location>
</feature>
<dbReference type="CDD" id="cd06793">
    <property type="entry name" value="PDZ2_APBA1_3-like"/>
    <property type="match status" value="1"/>
</dbReference>
<comment type="subcellular location">
    <subcellularLocation>
        <location evidence="1">Cytoplasm</location>
        <location evidence="1">Perinuclear region</location>
    </subcellularLocation>
</comment>
<dbReference type="InterPro" id="IPR001478">
    <property type="entry name" value="PDZ"/>
</dbReference>
<dbReference type="InterPro" id="IPR006020">
    <property type="entry name" value="PTB/PI_dom"/>
</dbReference>
<comment type="function">
    <text evidence="7">May modulate processing of the amyloid-beta precursor protein (APP) and hence formation of APP-beta. May enhance the activity of HIF1A in macrophages by inhibiting the activity of HIF1AN.</text>
</comment>
<dbReference type="FunFam" id="2.30.29.30:FF:000222">
    <property type="entry name" value="amyloid beta A4 precursor protein-binding family A member 3"/>
    <property type="match status" value="1"/>
</dbReference>
<dbReference type="PANTHER" id="PTHR12345">
    <property type="entry name" value="SYNTENIN RELATED"/>
    <property type="match status" value="1"/>
</dbReference>
<reference evidence="15" key="2">
    <citation type="submission" date="2025-08" db="UniProtKB">
        <authorList>
            <consortium name="Ensembl"/>
        </authorList>
    </citation>
    <scope>IDENTIFICATION</scope>
</reference>
<feature type="domain" description="PID" evidence="13">
    <location>
        <begin position="307"/>
        <end position="458"/>
    </location>
</feature>
<dbReference type="CDD" id="cd01208">
    <property type="entry name" value="PTB_X11"/>
    <property type="match status" value="1"/>
</dbReference>
<feature type="region of interest" description="Disordered" evidence="12">
    <location>
        <begin position="197"/>
        <end position="217"/>
    </location>
</feature>
<dbReference type="SMART" id="SM00462">
    <property type="entry name" value="PTB"/>
    <property type="match status" value="1"/>
</dbReference>
<sequence length="677" mass="73786">MDSDCFIVDQSSSANSDCTLPDLDFVKDVTEDEGNETVAVVPASETEDLDSFSLIEPPPLDWRSDSSSEAGSADDLEDSSMPPSADILTPLGESVMLPSLIPVDTNQPVLLKNKTELFQDLEVKLEKEHGVVKEVSAEGPRDEDYSEEDTFRDVEGNISKEVEDSCGRPGDEDHSHIHTLLTQLQLMEKEPCPRTSSYNRCSRLSEHHPPALSPSTNNITETTGLLFSESHQSDVLGLLQCTNISCTPQPSCLPHRGQVDAVVSVSYDQEDAQRFWGYIKNTFFVVVDMITHYYSVPGPCDPEDLLDGVIFGAKYLGSTQIKSDRNPSTNARMTQAQEAVDRIKAPEGESQPMTEVDLFISTQRIKVLNADTQEAMMDHALQTISYIADIGNIVVLMARRKLKGQDGGSASSASSSSASVCQKKCLMICHVFSSEDAQVIAQAIGQAFGVAYQQFLQASGIKAKDLKPGEYSDYLESQELYNGDLAHFSDSQNLRDIAITKPAGEILGLAVVESGWGSILPTVVVANLLHGGPAERCGELSIGDRIMSVNGTSLVGLPITTCENIIRELRNQKYVKLSIVHCPPVTMAIIRRPDPKFQLGFSVEDGIICSLMRGGIAERGGIRVGHRIIEINGQSVVATPHDKIIQILSNAVGEIHLKTMPASTYRLLTGQEQPVYL</sequence>
<dbReference type="GO" id="GO:0007268">
    <property type="term" value="P:chemical synaptic transmission"/>
    <property type="evidence" value="ECO:0007669"/>
    <property type="project" value="TreeGrafter"/>
</dbReference>
<evidence type="ECO:0000256" key="9">
    <source>
        <dbReference type="ARBA" id="ARBA00077607"/>
    </source>
</evidence>
<evidence type="ECO:0000256" key="8">
    <source>
        <dbReference type="ARBA" id="ARBA00067675"/>
    </source>
</evidence>
<protein>
    <recommendedName>
        <fullName evidence="8">Amyloid-beta A4 precursor protein-binding family A member 3</fullName>
    </recommendedName>
    <alternativeName>
        <fullName evidence="10">Adapter protein X11gamma</fullName>
    </alternativeName>
    <alternativeName>
        <fullName evidence="9">Neuron-specific X11L2 protein</fullName>
    </alternativeName>
    <alternativeName>
        <fullName evidence="11">Neuronal Munc18-1-interacting protein 3</fullName>
    </alternativeName>
</protein>
<dbReference type="GO" id="GO:0005886">
    <property type="term" value="C:plasma membrane"/>
    <property type="evidence" value="ECO:0007669"/>
    <property type="project" value="TreeGrafter"/>
</dbReference>
<keyword evidence="16" id="KW-1185">Reference proteome</keyword>
<evidence type="ECO:0000313" key="16">
    <source>
        <dbReference type="Proteomes" id="UP000694548"/>
    </source>
</evidence>
<dbReference type="FunFam" id="2.30.42.10:FF:000017">
    <property type="entry name" value="Amyloid beta A4 protein-binding family A member 1"/>
    <property type="match status" value="1"/>
</dbReference>
<dbReference type="FunFam" id="2.30.42.10:FF:000007">
    <property type="entry name" value="Amyloid beta A4 protein-binding family A member"/>
    <property type="match status" value="1"/>
</dbReference>
<reference evidence="15" key="1">
    <citation type="submission" date="2014-08" db="EMBL/GenBank/DDBJ databases">
        <authorList>
            <person name="Senf B."/>
            <person name="Petzold A."/>
            <person name="Downie B.R."/>
            <person name="Koch P."/>
            <person name="Platzer M."/>
        </authorList>
    </citation>
    <scope>NUCLEOTIDE SEQUENCE [LARGE SCALE GENOMIC DNA]</scope>
    <source>
        <strain evidence="15">GRZ</strain>
    </source>
</reference>
<keyword evidence="5" id="KW-0677">Repeat</keyword>
<dbReference type="SMART" id="SM00228">
    <property type="entry name" value="PDZ"/>
    <property type="match status" value="2"/>
</dbReference>
<dbReference type="SUPFAM" id="SSF50729">
    <property type="entry name" value="PH domain-like"/>
    <property type="match status" value="1"/>
</dbReference>
<dbReference type="GO" id="GO:0001540">
    <property type="term" value="F:amyloid-beta binding"/>
    <property type="evidence" value="ECO:0007669"/>
    <property type="project" value="TreeGrafter"/>
</dbReference>
<keyword evidence="4" id="KW-0597">Phosphoprotein</keyword>
<evidence type="ECO:0000256" key="7">
    <source>
        <dbReference type="ARBA" id="ARBA00058713"/>
    </source>
</evidence>
<dbReference type="InterPro" id="IPR051230">
    <property type="entry name" value="APP-Binding"/>
</dbReference>
<dbReference type="GO" id="GO:0048471">
    <property type="term" value="C:perinuclear region of cytoplasm"/>
    <property type="evidence" value="ECO:0007669"/>
    <property type="project" value="UniProtKB-SubCell"/>
</dbReference>
<proteinExistence type="predicted"/>
<dbReference type="Ensembl" id="ENSNFUT00015052083.1">
    <property type="protein sequence ID" value="ENSNFUP00015049939.1"/>
    <property type="gene ID" value="ENSNFUG00015023470.1"/>
</dbReference>
<keyword evidence="6" id="KW-0007">Acetylation</keyword>
<evidence type="ECO:0000256" key="5">
    <source>
        <dbReference type="ARBA" id="ARBA00022737"/>
    </source>
</evidence>
<evidence type="ECO:0000313" key="15">
    <source>
        <dbReference type="Ensembl" id="ENSNFUP00015049939.1"/>
    </source>
</evidence>
<evidence type="ECO:0000256" key="1">
    <source>
        <dbReference type="ARBA" id="ARBA00004556"/>
    </source>
</evidence>
<dbReference type="Pfam" id="PF00640">
    <property type="entry name" value="PID"/>
    <property type="match status" value="1"/>
</dbReference>
<keyword evidence="2" id="KW-0813">Transport</keyword>
<evidence type="ECO:0000259" key="14">
    <source>
        <dbReference type="PROSITE" id="PS50106"/>
    </source>
</evidence>
<keyword evidence="3" id="KW-0963">Cytoplasm</keyword>
<evidence type="ECO:0000256" key="12">
    <source>
        <dbReference type="SAM" id="MobiDB-lite"/>
    </source>
</evidence>
<organism evidence="15 16">
    <name type="scientific">Nothobranchius furzeri</name>
    <name type="common">Turquoise killifish</name>
    <dbReference type="NCBI Taxonomy" id="105023"/>
    <lineage>
        <taxon>Eukaryota</taxon>
        <taxon>Metazoa</taxon>
        <taxon>Chordata</taxon>
        <taxon>Craniata</taxon>
        <taxon>Vertebrata</taxon>
        <taxon>Euteleostomi</taxon>
        <taxon>Actinopterygii</taxon>
        <taxon>Neopterygii</taxon>
        <taxon>Teleostei</taxon>
        <taxon>Neoteleostei</taxon>
        <taxon>Acanthomorphata</taxon>
        <taxon>Ovalentaria</taxon>
        <taxon>Atherinomorphae</taxon>
        <taxon>Cyprinodontiformes</taxon>
        <taxon>Nothobranchiidae</taxon>
        <taxon>Nothobranchius</taxon>
    </lineage>
</organism>
<evidence type="ECO:0000256" key="3">
    <source>
        <dbReference type="ARBA" id="ARBA00022490"/>
    </source>
</evidence>
<dbReference type="CDD" id="cd06720">
    <property type="entry name" value="PDZ1_APBA1_3-like"/>
    <property type="match status" value="1"/>
</dbReference>
<evidence type="ECO:0000256" key="6">
    <source>
        <dbReference type="ARBA" id="ARBA00022990"/>
    </source>
</evidence>
<dbReference type="Pfam" id="PF00595">
    <property type="entry name" value="PDZ"/>
    <property type="match status" value="2"/>
</dbReference>
<dbReference type="GO" id="GO:0043197">
    <property type="term" value="C:dendritic spine"/>
    <property type="evidence" value="ECO:0007669"/>
    <property type="project" value="TreeGrafter"/>
</dbReference>
<reference evidence="15" key="3">
    <citation type="submission" date="2025-09" db="UniProtKB">
        <authorList>
            <consortium name="Ensembl"/>
        </authorList>
    </citation>
    <scope>IDENTIFICATION</scope>
</reference>
<accession>A0A8C6PYH2</accession>
<gene>
    <name evidence="15" type="primary">APBA3</name>
    <name evidence="15" type="synonym">si:ch73-40i7.5</name>
</gene>
<feature type="domain" description="PDZ" evidence="14">
    <location>
        <begin position="586"/>
        <end position="663"/>
    </location>
</feature>
<dbReference type="AlphaFoldDB" id="A0A8C6PYH2"/>
<evidence type="ECO:0000256" key="2">
    <source>
        <dbReference type="ARBA" id="ARBA00022448"/>
    </source>
</evidence>
<evidence type="ECO:0000259" key="13">
    <source>
        <dbReference type="PROSITE" id="PS01179"/>
    </source>
</evidence>
<dbReference type="InterPro" id="IPR036034">
    <property type="entry name" value="PDZ_sf"/>
</dbReference>
<dbReference type="Gene3D" id="2.30.29.30">
    <property type="entry name" value="Pleckstrin-homology domain (PH domain)/Phosphotyrosine-binding domain (PTB)"/>
    <property type="match status" value="1"/>
</dbReference>
<dbReference type="GeneTree" id="ENSGT00940000160384"/>
<dbReference type="InterPro" id="IPR011993">
    <property type="entry name" value="PH-like_dom_sf"/>
</dbReference>
<feature type="region of interest" description="Disordered" evidence="12">
    <location>
        <begin position="40"/>
        <end position="89"/>
    </location>
</feature>
<evidence type="ECO:0000256" key="10">
    <source>
        <dbReference type="ARBA" id="ARBA00078850"/>
    </source>
</evidence>
<dbReference type="PANTHER" id="PTHR12345:SF9">
    <property type="entry name" value="AMYLOID-BETA A4 PRECURSOR PROTEIN-BINDING FAMILY A MEMBER 3"/>
    <property type="match status" value="1"/>
</dbReference>
<dbReference type="SUPFAM" id="SSF50156">
    <property type="entry name" value="PDZ domain-like"/>
    <property type="match status" value="2"/>
</dbReference>